<dbReference type="Proteomes" id="UP000828251">
    <property type="component" value="Unassembled WGS sequence"/>
</dbReference>
<keyword evidence="2" id="KW-1185">Reference proteome</keyword>
<name>A0A9D4AJE2_9ROSI</name>
<protein>
    <submittedName>
        <fullName evidence="1">Uncharacterized protein</fullName>
    </submittedName>
</protein>
<dbReference type="AlphaFoldDB" id="A0A9D4AJE2"/>
<dbReference type="EMBL" id="JAIQCV010000002">
    <property type="protein sequence ID" value="KAH1122420.1"/>
    <property type="molecule type" value="Genomic_DNA"/>
</dbReference>
<organism evidence="1 2">
    <name type="scientific">Gossypium stocksii</name>
    <dbReference type="NCBI Taxonomy" id="47602"/>
    <lineage>
        <taxon>Eukaryota</taxon>
        <taxon>Viridiplantae</taxon>
        <taxon>Streptophyta</taxon>
        <taxon>Embryophyta</taxon>
        <taxon>Tracheophyta</taxon>
        <taxon>Spermatophyta</taxon>
        <taxon>Magnoliopsida</taxon>
        <taxon>eudicotyledons</taxon>
        <taxon>Gunneridae</taxon>
        <taxon>Pentapetalae</taxon>
        <taxon>rosids</taxon>
        <taxon>malvids</taxon>
        <taxon>Malvales</taxon>
        <taxon>Malvaceae</taxon>
        <taxon>Malvoideae</taxon>
        <taxon>Gossypium</taxon>
    </lineage>
</organism>
<gene>
    <name evidence="1" type="ORF">J1N35_005580</name>
</gene>
<reference evidence="1 2" key="1">
    <citation type="journal article" date="2021" name="Plant Biotechnol. J.">
        <title>Multi-omics assisted identification of the key and species-specific regulatory components of drought-tolerant mechanisms in Gossypium stocksii.</title>
        <authorList>
            <person name="Yu D."/>
            <person name="Ke L."/>
            <person name="Zhang D."/>
            <person name="Wu Y."/>
            <person name="Sun Y."/>
            <person name="Mei J."/>
            <person name="Sun J."/>
            <person name="Sun Y."/>
        </authorList>
    </citation>
    <scope>NUCLEOTIDE SEQUENCE [LARGE SCALE GENOMIC DNA]</scope>
    <source>
        <strain evidence="2">cv. E1</strain>
        <tissue evidence="1">Leaf</tissue>
    </source>
</reference>
<sequence>MAEALSFNIDALQTFLNTAMGELAKKNDAFKVEIVAIKEENEAAVTILNTKIEELEGELVVCRVVVGNGVLSATSSHKINVPKSKYKGARSMKEVNFLLGIRVILTCNRHQGC</sequence>
<evidence type="ECO:0000313" key="2">
    <source>
        <dbReference type="Proteomes" id="UP000828251"/>
    </source>
</evidence>
<evidence type="ECO:0000313" key="1">
    <source>
        <dbReference type="EMBL" id="KAH1122420.1"/>
    </source>
</evidence>
<proteinExistence type="predicted"/>
<comment type="caution">
    <text evidence="1">The sequence shown here is derived from an EMBL/GenBank/DDBJ whole genome shotgun (WGS) entry which is preliminary data.</text>
</comment>
<accession>A0A9D4AJE2</accession>